<evidence type="ECO:0000256" key="1">
    <source>
        <dbReference type="ARBA" id="ARBA00004273"/>
    </source>
</evidence>
<feature type="non-terminal residue" evidence="13">
    <location>
        <position position="1"/>
    </location>
</feature>
<keyword evidence="10 11" id="KW-0066">ATP synthesis</keyword>
<evidence type="ECO:0000256" key="5">
    <source>
        <dbReference type="ARBA" id="ARBA00022781"/>
    </source>
</evidence>
<dbReference type="AlphaFoldDB" id="A0A9P8KC33"/>
<comment type="subcellular location">
    <subcellularLocation>
        <location evidence="1 11">Mitochondrion inner membrane</location>
    </subcellularLocation>
</comment>
<dbReference type="EMBL" id="JAHFYH010000004">
    <property type="protein sequence ID" value="KAH0233498.1"/>
    <property type="molecule type" value="Genomic_DNA"/>
</dbReference>
<comment type="subunit">
    <text evidence="11">F-type ATPases have 2 components, CF(1) - the catalytic core - and CF(0) - the membrane proton channel. CF(1) and CF(0) have multiple subunits.</text>
</comment>
<keyword evidence="8 11" id="KW-0496">Mitochondrion</keyword>
<protein>
    <recommendedName>
        <fullName evidence="11">ATP synthase F(0) complex subunit e, mitochondrial</fullName>
    </recommendedName>
</protein>
<feature type="region of interest" description="Disordered" evidence="12">
    <location>
        <begin position="53"/>
        <end position="86"/>
    </location>
</feature>
<keyword evidence="4 11" id="KW-0138">CF(0)</keyword>
<evidence type="ECO:0000256" key="10">
    <source>
        <dbReference type="ARBA" id="ARBA00023310"/>
    </source>
</evidence>
<dbReference type="GO" id="GO:0015078">
    <property type="term" value="F:proton transmembrane transporter activity"/>
    <property type="evidence" value="ECO:0007669"/>
    <property type="project" value="InterPro"/>
</dbReference>
<dbReference type="GO" id="GO:0015986">
    <property type="term" value="P:proton motive force-driven ATP synthesis"/>
    <property type="evidence" value="ECO:0007669"/>
    <property type="project" value="InterPro"/>
</dbReference>
<organism evidence="13 14">
    <name type="scientific">Aureobasidium melanogenum</name>
    <name type="common">Aureobasidium pullulans var. melanogenum</name>
    <dbReference type="NCBI Taxonomy" id="46634"/>
    <lineage>
        <taxon>Eukaryota</taxon>
        <taxon>Fungi</taxon>
        <taxon>Dikarya</taxon>
        <taxon>Ascomycota</taxon>
        <taxon>Pezizomycotina</taxon>
        <taxon>Dothideomycetes</taxon>
        <taxon>Dothideomycetidae</taxon>
        <taxon>Dothideales</taxon>
        <taxon>Saccotheciaceae</taxon>
        <taxon>Aureobasidium</taxon>
    </lineage>
</organism>
<gene>
    <name evidence="13" type="ORF">KCV03_g1112</name>
</gene>
<evidence type="ECO:0000256" key="12">
    <source>
        <dbReference type="SAM" id="MobiDB-lite"/>
    </source>
</evidence>
<accession>A0A9P8KC33</accession>
<evidence type="ECO:0000256" key="4">
    <source>
        <dbReference type="ARBA" id="ARBA00022547"/>
    </source>
</evidence>
<evidence type="ECO:0000256" key="11">
    <source>
        <dbReference type="RuleBase" id="RU367005"/>
    </source>
</evidence>
<keyword evidence="7 11" id="KW-0406">Ion transport</keyword>
<evidence type="ECO:0000313" key="13">
    <source>
        <dbReference type="EMBL" id="KAH0233498.1"/>
    </source>
</evidence>
<dbReference type="Proteomes" id="UP000767238">
    <property type="component" value="Unassembled WGS sequence"/>
</dbReference>
<keyword evidence="3 11" id="KW-0813">Transport</keyword>
<evidence type="ECO:0000256" key="6">
    <source>
        <dbReference type="ARBA" id="ARBA00022792"/>
    </source>
</evidence>
<sequence>MSSSGVNVLRWSALGLGVAYGIYHQSAITAADKLRENQKEYERKQALINQARQEYQKKTAPASKSGVVSDPSDPKFDLESWLKSVQ</sequence>
<keyword evidence="9" id="KW-0472">Membrane</keyword>
<comment type="similarity">
    <text evidence="2 11">Belongs to the ATPase e subunit family.</text>
</comment>
<keyword evidence="5 11" id="KW-0375">Hydrogen ion transport</keyword>
<dbReference type="GO" id="GO:0045259">
    <property type="term" value="C:proton-transporting ATP synthase complex"/>
    <property type="evidence" value="ECO:0007669"/>
    <property type="project" value="UniProtKB-UniRule"/>
</dbReference>
<reference evidence="13" key="2">
    <citation type="submission" date="2021-08" db="EMBL/GenBank/DDBJ databases">
        <authorList>
            <person name="Gostincar C."/>
            <person name="Sun X."/>
            <person name="Song Z."/>
            <person name="Gunde-Cimerman N."/>
        </authorList>
    </citation>
    <scope>NUCLEOTIDE SEQUENCE</scope>
    <source>
        <strain evidence="13">EXF-8016</strain>
    </source>
</reference>
<evidence type="ECO:0000256" key="8">
    <source>
        <dbReference type="ARBA" id="ARBA00023128"/>
    </source>
</evidence>
<proteinExistence type="inferred from homology"/>
<dbReference type="Pfam" id="PF05680">
    <property type="entry name" value="ATP-synt_E"/>
    <property type="match status" value="1"/>
</dbReference>
<evidence type="ECO:0000313" key="14">
    <source>
        <dbReference type="Proteomes" id="UP000767238"/>
    </source>
</evidence>
<comment type="function">
    <text evidence="11">Subunit e, of the mitochondrial membrane ATP synthase complex (F(1)F(0) ATP synthase or Complex V) that produces ATP from ADP in the presence of a proton gradient across the membrane which is generated by electron transport complexes of the respiratory chain. ATP synthase complex consist of a soluble F(1) head domain - the catalytic core - and a membrane F(1) domain - the membrane proton channel. These two domains are linked by a central stalk rotating inside the F(1) region and a stationary peripheral stalk. During catalysis, ATP synthesis in the catalytic domain of F(1) is coupled via a rotary mechanism of the central stalk subunits to proton translocation. In vivo, can only synthesize ATP although its ATP hydrolase activity can be activated artificially in vitro. Part of the complex F(0) domain.</text>
</comment>
<dbReference type="InterPro" id="IPR008386">
    <property type="entry name" value="ATP_synth_F0_esu_mt"/>
</dbReference>
<evidence type="ECO:0000256" key="9">
    <source>
        <dbReference type="ARBA" id="ARBA00023136"/>
    </source>
</evidence>
<name>A0A9P8KC33_AURME</name>
<keyword evidence="6 11" id="KW-0999">Mitochondrion inner membrane</keyword>
<evidence type="ECO:0000256" key="3">
    <source>
        <dbReference type="ARBA" id="ARBA00022448"/>
    </source>
</evidence>
<dbReference type="OrthoDB" id="2125027at2759"/>
<evidence type="ECO:0000256" key="2">
    <source>
        <dbReference type="ARBA" id="ARBA00007333"/>
    </source>
</evidence>
<dbReference type="GO" id="GO:0005743">
    <property type="term" value="C:mitochondrial inner membrane"/>
    <property type="evidence" value="ECO:0007669"/>
    <property type="project" value="UniProtKB-SubCell"/>
</dbReference>
<evidence type="ECO:0000256" key="7">
    <source>
        <dbReference type="ARBA" id="ARBA00023065"/>
    </source>
</evidence>
<comment type="caution">
    <text evidence="13">The sequence shown here is derived from an EMBL/GenBank/DDBJ whole genome shotgun (WGS) entry which is preliminary data.</text>
</comment>
<reference evidence="13" key="1">
    <citation type="journal article" date="2021" name="J Fungi (Basel)">
        <title>Virulence traits and population genomics of the black yeast Aureobasidium melanogenum.</title>
        <authorList>
            <person name="Cernosa A."/>
            <person name="Sun X."/>
            <person name="Gostincar C."/>
            <person name="Fang C."/>
            <person name="Gunde-Cimerman N."/>
            <person name="Song Z."/>
        </authorList>
    </citation>
    <scope>NUCLEOTIDE SEQUENCE</scope>
    <source>
        <strain evidence="13">EXF-8016</strain>
    </source>
</reference>